<dbReference type="InterPro" id="IPR025927">
    <property type="entry name" value="Znf_KANL2-like"/>
</dbReference>
<dbReference type="OMA" id="EGHEFCI"/>
<evidence type="ECO:0000256" key="7">
    <source>
        <dbReference type="ARBA" id="ARBA00022853"/>
    </source>
</evidence>
<dbReference type="Ensembl" id="ENSHCOT00000019370.1">
    <property type="protein sequence ID" value="ENSHCOP00000025305.1"/>
    <property type="gene ID" value="ENSHCOG00000015368.1"/>
</dbReference>
<evidence type="ECO:0000256" key="3">
    <source>
        <dbReference type="ARBA" id="ARBA00015508"/>
    </source>
</evidence>
<dbReference type="InterPro" id="IPR026316">
    <property type="entry name" value="NSL2"/>
</dbReference>
<dbReference type="Ensembl" id="ENSHCOT00000019376.1">
    <property type="protein sequence ID" value="ENSHCOP00000012365.1"/>
    <property type="gene ID" value="ENSHCOG00000015368.1"/>
</dbReference>
<feature type="domain" description="KANL2-like probable zinc-finger" evidence="15">
    <location>
        <begin position="29"/>
        <end position="93"/>
    </location>
</feature>
<dbReference type="OrthoDB" id="677315at2759"/>
<keyword evidence="6" id="KW-0832">Ubl conjugation</keyword>
<evidence type="ECO:0000256" key="6">
    <source>
        <dbReference type="ARBA" id="ARBA00022843"/>
    </source>
</evidence>
<comment type="subcellular location">
    <subcellularLocation>
        <location evidence="2">Mitochondrion</location>
    </subcellularLocation>
    <subcellularLocation>
        <location evidence="1">Nucleus</location>
    </subcellularLocation>
</comment>
<keyword evidence="5" id="KW-0597">Phosphoprotein</keyword>
<evidence type="ECO:0000256" key="14">
    <source>
        <dbReference type="SAM" id="MobiDB-lite"/>
    </source>
</evidence>
<dbReference type="PANTHER" id="PTHR13453">
    <property type="entry name" value="KAT8 REGULATORY NSL COMPLEX SUBUNIT 2"/>
    <property type="match status" value="1"/>
</dbReference>
<keyword evidence="9" id="KW-0539">Nucleus</keyword>
<evidence type="ECO:0000256" key="11">
    <source>
        <dbReference type="ARBA" id="ARBA00033378"/>
    </source>
</evidence>
<evidence type="ECO:0000256" key="5">
    <source>
        <dbReference type="ARBA" id="ARBA00022553"/>
    </source>
</evidence>
<protein>
    <recommendedName>
        <fullName evidence="3">KAT8 regulatory NSL complex subunit 2</fullName>
    </recommendedName>
    <alternativeName>
        <fullName evidence="11">NSL complex protein NSL2</fullName>
    </alternativeName>
    <alternativeName>
        <fullName evidence="10">Non-specific lethal 2 homolog</fullName>
    </alternativeName>
</protein>
<dbReference type="GO" id="GO:0044545">
    <property type="term" value="C:NSL complex"/>
    <property type="evidence" value="ECO:0007669"/>
    <property type="project" value="TreeGrafter"/>
</dbReference>
<keyword evidence="8" id="KW-0496">Mitochondrion</keyword>
<keyword evidence="17" id="KW-1185">Reference proteome</keyword>
<feature type="compositionally biased region" description="Basic and acidic residues" evidence="14">
    <location>
        <begin position="127"/>
        <end position="143"/>
    </location>
</feature>
<evidence type="ECO:0000256" key="13">
    <source>
        <dbReference type="ARBA" id="ARBA00093543"/>
    </source>
</evidence>
<evidence type="ECO:0000256" key="4">
    <source>
        <dbReference type="ARBA" id="ARBA00022499"/>
    </source>
</evidence>
<dbReference type="GeneID" id="109523081"/>
<feature type="compositionally biased region" description="Acidic residues" evidence="14">
    <location>
        <begin position="144"/>
        <end position="153"/>
    </location>
</feature>
<name>A0A3Q3DHJ7_HIPCM</name>
<dbReference type="RefSeq" id="XP_019737498.1">
    <property type="nucleotide sequence ID" value="XM_019881939.1"/>
</dbReference>
<dbReference type="CTD" id="54934"/>
<dbReference type="GO" id="GO:0006325">
    <property type="term" value="P:chromatin organization"/>
    <property type="evidence" value="ECO:0007669"/>
    <property type="project" value="UniProtKB-KW"/>
</dbReference>
<comment type="subunit">
    <text evidence="13">Component of the NSL complex at least composed of KAT8/MOF, KANSL1, KANSL2, KANSL3, MCRS1, PHF20, OGT1/OGT, WDR5 and HCFC1.</text>
</comment>
<dbReference type="GO" id="GO:0005634">
    <property type="term" value="C:nucleus"/>
    <property type="evidence" value="ECO:0007669"/>
    <property type="project" value="UniProtKB-SubCell"/>
</dbReference>
<sequence length="485" mass="54090">MNRIRIHVLPSSRNRLTPQPARPQEAQTCAFAQRLCSQPRLDGLDFCIKHVLEDKSAPYKQCNYVSAKNGKRCPNAAPKVERKDGVTFCAEHARRNAVALRAQMRKASSGPSPEALLSQLSGYSRAETRGLDGGRSEAGRLLDEDSPMSEEEQGPLVLDQTWRGDPESEGDSIDSDHEDPLKHAGVYTAEEVALFTREKLIRLQSLYIDQFKRLQHLLKEKKRRYLHNRKIEHETIGSSLLTGPEGLSAKERENLKKLKALRRYRRRYGAEALLHRQLRERRQTVTEGAPQAHSRAAQEKCVSSTDGNRCPNPCLPLTRHCLAHIFQDGNQVLFKSCPGTKDVPCERPVHMGQSDDPRCPLHLPLPPPMYRPEREPPQQEHPTPGARELYLSAAELRPTESLPLEFSDDLDVEGDGTQGPPSPLQFDTALALEDHTIRAIAEAPMDLLTADDPDQADPDASGQDVDVASEQAAPAEARAKDDAPR</sequence>
<proteinExistence type="predicted"/>
<organism evidence="16 17">
    <name type="scientific">Hippocampus comes</name>
    <name type="common">Tiger tail seahorse</name>
    <dbReference type="NCBI Taxonomy" id="109280"/>
    <lineage>
        <taxon>Eukaryota</taxon>
        <taxon>Metazoa</taxon>
        <taxon>Chordata</taxon>
        <taxon>Craniata</taxon>
        <taxon>Vertebrata</taxon>
        <taxon>Euteleostomi</taxon>
        <taxon>Actinopterygii</taxon>
        <taxon>Neopterygii</taxon>
        <taxon>Teleostei</taxon>
        <taxon>Neoteleostei</taxon>
        <taxon>Acanthomorphata</taxon>
        <taxon>Syngnathiaria</taxon>
        <taxon>Syngnathiformes</taxon>
        <taxon>Syngnathoidei</taxon>
        <taxon>Syngnathidae</taxon>
        <taxon>Hippocampus</taxon>
    </lineage>
</organism>
<feature type="domain" description="KANL2-like probable zinc-finger" evidence="15">
    <location>
        <begin position="307"/>
        <end position="362"/>
    </location>
</feature>
<evidence type="ECO:0000256" key="9">
    <source>
        <dbReference type="ARBA" id="ARBA00023242"/>
    </source>
</evidence>
<dbReference type="AlphaFoldDB" id="A0A3Q3DHJ7"/>
<accession>A0A3Q3DHJ7</accession>
<comment type="function">
    <text evidence="12">Non-catalytic component of the NSL histone acetyltransferase complex, a multiprotein complex that mediates histone H4 acetylation at 'Lys-5'- and 'Lys-8' (H4K5ac and H4K8ac) at transcription start sites and promotes transcription initiation. Required for NSL complex stability and for transcription of intraciliary transport genes in both ciliated and non-ciliated cells by regulating histone H4 acetylation at 'Lys-5'- and 'Lys-12' (H4K5ac and H4K12ac). This is necessary for cilium assembly in ciliated cells and for organization of the microtubule cytoskeleton in non-ciliated cells. Required within the NSL complex to maintain nuclear architecture stability by promoting KAT8-mediated acetylation of lamin LMNA.</text>
</comment>
<feature type="region of interest" description="Disordered" evidence="14">
    <location>
        <begin position="443"/>
        <end position="485"/>
    </location>
</feature>
<evidence type="ECO:0000256" key="10">
    <source>
        <dbReference type="ARBA" id="ARBA00032947"/>
    </source>
</evidence>
<feature type="region of interest" description="Disordered" evidence="14">
    <location>
        <begin position="127"/>
        <end position="180"/>
    </location>
</feature>
<dbReference type="PANTHER" id="PTHR13453:SF1">
    <property type="entry name" value="KAT8 REGULATORY NSL COMPLEX SUBUNIT 2"/>
    <property type="match status" value="1"/>
</dbReference>
<evidence type="ECO:0000313" key="17">
    <source>
        <dbReference type="Proteomes" id="UP000264820"/>
    </source>
</evidence>
<keyword evidence="7" id="KW-0156">Chromatin regulator</keyword>
<dbReference type="STRING" id="109280.ENSHCOP00000012365"/>
<evidence type="ECO:0000259" key="15">
    <source>
        <dbReference type="Pfam" id="PF13891"/>
    </source>
</evidence>
<dbReference type="Proteomes" id="UP000264820">
    <property type="component" value="Unplaced"/>
</dbReference>
<evidence type="ECO:0000313" key="16">
    <source>
        <dbReference type="Ensembl" id="ENSHCOP00000012365.1"/>
    </source>
</evidence>
<feature type="compositionally biased region" description="Low complexity" evidence="14">
    <location>
        <begin position="458"/>
        <end position="476"/>
    </location>
</feature>
<dbReference type="Pfam" id="PF13891">
    <property type="entry name" value="zf-C3HC3H_KANSL2"/>
    <property type="match status" value="2"/>
</dbReference>
<evidence type="ECO:0000256" key="8">
    <source>
        <dbReference type="ARBA" id="ARBA00023128"/>
    </source>
</evidence>
<reference evidence="16" key="1">
    <citation type="submission" date="2025-05" db="UniProtKB">
        <authorList>
            <consortium name="Ensembl"/>
        </authorList>
    </citation>
    <scope>IDENTIFICATION</scope>
</reference>
<keyword evidence="4" id="KW-1017">Isopeptide bond</keyword>
<dbReference type="GeneTree" id="ENSGT00940000155808"/>
<evidence type="ECO:0000256" key="1">
    <source>
        <dbReference type="ARBA" id="ARBA00004123"/>
    </source>
</evidence>
<dbReference type="GO" id="GO:0005739">
    <property type="term" value="C:mitochondrion"/>
    <property type="evidence" value="ECO:0007669"/>
    <property type="project" value="UniProtKB-SubCell"/>
</dbReference>
<evidence type="ECO:0000256" key="2">
    <source>
        <dbReference type="ARBA" id="ARBA00004173"/>
    </source>
</evidence>
<evidence type="ECO:0000256" key="12">
    <source>
        <dbReference type="ARBA" id="ARBA00093359"/>
    </source>
</evidence>